<dbReference type="InterPro" id="IPR025194">
    <property type="entry name" value="RodZ-like_C"/>
</dbReference>
<evidence type="ECO:0000313" key="5">
    <source>
        <dbReference type="Proteomes" id="UP000001937"/>
    </source>
</evidence>
<dbReference type="Gene3D" id="1.10.260.40">
    <property type="entry name" value="lambda repressor-like DNA-binding domains"/>
    <property type="match status" value="1"/>
</dbReference>
<keyword evidence="2" id="KW-0472">Membrane</keyword>
<dbReference type="OrthoDB" id="5243487at2"/>
<dbReference type="Proteomes" id="UP000001937">
    <property type="component" value="Chromosome"/>
</dbReference>
<dbReference type="KEGG" id="fra:Francci3_3541"/>
<accession>Q2J749</accession>
<evidence type="ECO:0000256" key="2">
    <source>
        <dbReference type="SAM" id="Phobius"/>
    </source>
</evidence>
<keyword evidence="5" id="KW-1185">Reference proteome</keyword>
<evidence type="ECO:0000313" key="4">
    <source>
        <dbReference type="EMBL" id="ABD12893.1"/>
    </source>
</evidence>
<dbReference type="Pfam" id="PF13464">
    <property type="entry name" value="RodZ_C"/>
    <property type="match status" value="1"/>
</dbReference>
<dbReference type="PANTHER" id="PTHR34475:SF1">
    <property type="entry name" value="CYTOSKELETON PROTEIN RODZ"/>
    <property type="match status" value="1"/>
</dbReference>
<dbReference type="EMBL" id="CP000249">
    <property type="protein sequence ID" value="ABD12893.1"/>
    <property type="molecule type" value="Genomic_DNA"/>
</dbReference>
<feature type="compositionally biased region" description="Low complexity" evidence="1">
    <location>
        <begin position="159"/>
        <end position="177"/>
    </location>
</feature>
<dbReference type="eggNOG" id="COG1426">
    <property type="taxonomic scope" value="Bacteria"/>
</dbReference>
<protein>
    <submittedName>
        <fullName evidence="4">Membrane protein</fullName>
    </submittedName>
</protein>
<sequence>MQSADDPQPRDSVGSILAAARRDRGLTVSQVSERTRVRAGLIDQIERDDFSQCGGTVYARGHLRSIATTLGLDPGRVLAAYDASHEHHTGPLMIIPSAEFDPLRGGSRRRRGGFRWGPAMIVSLVVVCVIVALALLLPGSSGSSDDRAAPGPGGAVGLTPTVSVPPVSTSPAAPSVTTPAPTGVNVVLTVRDAQSWLEVRDDAEHVLLSQLLQSGDSRTVTASGALHIRVGNAGAVDVSCNGRSLGAPGGLGQVVTIRVSAAASGACEVGDEQRSGLVAAPPPAPVPVA</sequence>
<dbReference type="InterPro" id="IPR001387">
    <property type="entry name" value="Cro/C1-type_HTH"/>
</dbReference>
<evidence type="ECO:0000256" key="1">
    <source>
        <dbReference type="SAM" id="MobiDB-lite"/>
    </source>
</evidence>
<name>Q2J749_FRACC</name>
<gene>
    <name evidence="4" type="ordered locus">Francci3_3541</name>
</gene>
<dbReference type="PANTHER" id="PTHR34475">
    <property type="match status" value="1"/>
</dbReference>
<dbReference type="RefSeq" id="WP_011437917.1">
    <property type="nucleotide sequence ID" value="NC_007777.1"/>
</dbReference>
<dbReference type="InterPro" id="IPR050400">
    <property type="entry name" value="Bact_Cytoskel_RodZ"/>
</dbReference>
<dbReference type="PhylomeDB" id="Q2J749"/>
<dbReference type="AlphaFoldDB" id="Q2J749"/>
<reference evidence="4 5" key="1">
    <citation type="journal article" date="2007" name="Genome Res.">
        <title>Genome characteristics of facultatively symbiotic Frankia sp. strains reflect host range and host plant biogeography.</title>
        <authorList>
            <person name="Normand P."/>
            <person name="Lapierre P."/>
            <person name="Tisa L.S."/>
            <person name="Gogarten J.P."/>
            <person name="Alloisio N."/>
            <person name="Bagnarol E."/>
            <person name="Bassi C.A."/>
            <person name="Berry A.M."/>
            <person name="Bickhart D.M."/>
            <person name="Choisne N."/>
            <person name="Couloux A."/>
            <person name="Cournoyer B."/>
            <person name="Cruveiller S."/>
            <person name="Daubin V."/>
            <person name="Demange N."/>
            <person name="Francino M.P."/>
            <person name="Goltsman E."/>
            <person name="Huang Y."/>
            <person name="Kopp O.R."/>
            <person name="Labarre L."/>
            <person name="Lapidus A."/>
            <person name="Lavire C."/>
            <person name="Marechal J."/>
            <person name="Martinez M."/>
            <person name="Mastronunzio J.E."/>
            <person name="Mullin B.C."/>
            <person name="Niemann J."/>
            <person name="Pujic P."/>
            <person name="Rawnsley T."/>
            <person name="Rouy Z."/>
            <person name="Schenowitz C."/>
            <person name="Sellstedt A."/>
            <person name="Tavares F."/>
            <person name="Tomkins J.P."/>
            <person name="Vallenet D."/>
            <person name="Valverde C."/>
            <person name="Wall L.G."/>
            <person name="Wang Y."/>
            <person name="Medigue C."/>
            <person name="Benson D.R."/>
        </authorList>
    </citation>
    <scope>NUCLEOTIDE SEQUENCE [LARGE SCALE GENOMIC DNA]</scope>
    <source>
        <strain evidence="5">DSM 45818 / CECT 9043 / CcI3</strain>
    </source>
</reference>
<keyword evidence="2" id="KW-1133">Transmembrane helix</keyword>
<dbReference type="STRING" id="106370.Francci3_3541"/>
<dbReference type="SUPFAM" id="SSF47413">
    <property type="entry name" value="lambda repressor-like DNA-binding domains"/>
    <property type="match status" value="1"/>
</dbReference>
<keyword evidence="2" id="KW-0812">Transmembrane</keyword>
<organism evidence="4 5">
    <name type="scientific">Frankia casuarinae (strain DSM 45818 / CECT 9043 / HFP020203 / CcI3)</name>
    <dbReference type="NCBI Taxonomy" id="106370"/>
    <lineage>
        <taxon>Bacteria</taxon>
        <taxon>Bacillati</taxon>
        <taxon>Actinomycetota</taxon>
        <taxon>Actinomycetes</taxon>
        <taxon>Frankiales</taxon>
        <taxon>Frankiaceae</taxon>
        <taxon>Frankia</taxon>
    </lineage>
</organism>
<feature type="transmembrane region" description="Helical" evidence="2">
    <location>
        <begin position="116"/>
        <end position="137"/>
    </location>
</feature>
<feature type="domain" description="Cytoskeleton protein RodZ-like C-terminal" evidence="3">
    <location>
        <begin position="193"/>
        <end position="257"/>
    </location>
</feature>
<evidence type="ECO:0000259" key="3">
    <source>
        <dbReference type="Pfam" id="PF13464"/>
    </source>
</evidence>
<proteinExistence type="predicted"/>
<dbReference type="GO" id="GO:0003677">
    <property type="term" value="F:DNA binding"/>
    <property type="evidence" value="ECO:0007669"/>
    <property type="project" value="InterPro"/>
</dbReference>
<dbReference type="InterPro" id="IPR010982">
    <property type="entry name" value="Lambda_DNA-bd_dom_sf"/>
</dbReference>
<dbReference type="CDD" id="cd00093">
    <property type="entry name" value="HTH_XRE"/>
    <property type="match status" value="1"/>
</dbReference>
<feature type="region of interest" description="Disordered" evidence="1">
    <location>
        <begin position="141"/>
        <end position="177"/>
    </location>
</feature>
<dbReference type="Pfam" id="PF13413">
    <property type="entry name" value="HTH_25"/>
    <property type="match status" value="1"/>
</dbReference>
<dbReference type="HOGENOM" id="CLU_047530_1_0_11"/>